<feature type="transmembrane region" description="Helical" evidence="15">
    <location>
        <begin position="525"/>
        <end position="551"/>
    </location>
</feature>
<feature type="transmembrane region" description="Helical" evidence="15">
    <location>
        <begin position="181"/>
        <end position="203"/>
    </location>
</feature>
<evidence type="ECO:0000256" key="5">
    <source>
        <dbReference type="ARBA" id="ARBA00022989"/>
    </source>
</evidence>
<keyword evidence="18" id="KW-1185">Reference proteome</keyword>
<dbReference type="Pfam" id="PF00083">
    <property type="entry name" value="Sugar_tr"/>
    <property type="match status" value="2"/>
</dbReference>
<comment type="catalytic activity">
    <reaction evidence="7">
        <text>D-galactose(in) = D-galactose(out)</text>
        <dbReference type="Rhea" id="RHEA:34915"/>
        <dbReference type="ChEBI" id="CHEBI:4139"/>
    </reaction>
    <physiologicalReaction direction="right-to-left" evidence="7">
        <dbReference type="Rhea" id="RHEA:34917"/>
    </physiologicalReaction>
</comment>
<feature type="transmembrane region" description="Helical" evidence="15">
    <location>
        <begin position="112"/>
        <end position="133"/>
    </location>
</feature>
<evidence type="ECO:0000256" key="12">
    <source>
        <dbReference type="ARBA" id="ARBA00044710"/>
    </source>
</evidence>
<accession>A0ABQ6MZZ1</accession>
<dbReference type="PANTHER" id="PTHR48020">
    <property type="entry name" value="PROTON MYO-INOSITOL COTRANSPORTER"/>
    <property type="match status" value="1"/>
</dbReference>
<keyword evidence="5 15" id="KW-1133">Transmembrane helix</keyword>
<keyword evidence="6 15" id="KW-0472">Membrane</keyword>
<dbReference type="PANTHER" id="PTHR48020:SF12">
    <property type="entry name" value="PROTON MYO-INOSITOL COTRANSPORTER"/>
    <property type="match status" value="1"/>
</dbReference>
<evidence type="ECO:0000256" key="6">
    <source>
        <dbReference type="ARBA" id="ARBA00023136"/>
    </source>
</evidence>
<feature type="transmembrane region" description="Helical" evidence="15">
    <location>
        <begin position="598"/>
        <end position="616"/>
    </location>
</feature>
<comment type="catalytic activity">
    <reaction evidence="9">
        <text>D-xylose(out) = D-xylose(in)</text>
        <dbReference type="Rhea" id="RHEA:78427"/>
        <dbReference type="ChEBI" id="CHEBI:53455"/>
    </reaction>
    <physiologicalReaction direction="left-to-right" evidence="9">
        <dbReference type="Rhea" id="RHEA:78428"/>
    </physiologicalReaction>
</comment>
<dbReference type="Gene3D" id="1.20.1250.20">
    <property type="entry name" value="MFS general substrate transporter like domains"/>
    <property type="match status" value="2"/>
</dbReference>
<evidence type="ECO:0000256" key="4">
    <source>
        <dbReference type="ARBA" id="ARBA00022692"/>
    </source>
</evidence>
<feature type="region of interest" description="Disordered" evidence="14">
    <location>
        <begin position="497"/>
        <end position="517"/>
    </location>
</feature>
<comment type="subunit">
    <text evidence="2">Homodimer.</text>
</comment>
<feature type="transmembrane region" description="Helical" evidence="15">
    <location>
        <begin position="359"/>
        <end position="380"/>
    </location>
</feature>
<gene>
    <name evidence="17" type="ORF">TeGR_g2698</name>
</gene>
<evidence type="ECO:0000256" key="15">
    <source>
        <dbReference type="SAM" id="Phobius"/>
    </source>
</evidence>
<evidence type="ECO:0000256" key="10">
    <source>
        <dbReference type="ARBA" id="ARBA00044662"/>
    </source>
</evidence>
<evidence type="ECO:0000256" key="1">
    <source>
        <dbReference type="ARBA" id="ARBA00004141"/>
    </source>
</evidence>
<name>A0ABQ6MZZ1_9STRA</name>
<evidence type="ECO:0000256" key="7">
    <source>
        <dbReference type="ARBA" id="ARBA00044637"/>
    </source>
</evidence>
<evidence type="ECO:0000313" key="18">
    <source>
        <dbReference type="Proteomes" id="UP001165060"/>
    </source>
</evidence>
<dbReference type="InterPro" id="IPR050814">
    <property type="entry name" value="Myo-inositol_Transporter"/>
</dbReference>
<feature type="transmembrane region" description="Helical" evidence="15">
    <location>
        <begin position="209"/>
        <end position="228"/>
    </location>
</feature>
<evidence type="ECO:0000259" key="16">
    <source>
        <dbReference type="PROSITE" id="PS50850"/>
    </source>
</evidence>
<feature type="transmembrane region" description="Helical" evidence="15">
    <location>
        <begin position="268"/>
        <end position="289"/>
    </location>
</feature>
<feature type="compositionally biased region" description="Gly residues" evidence="14">
    <location>
        <begin position="69"/>
        <end position="78"/>
    </location>
</feature>
<dbReference type="PRINTS" id="PR00171">
    <property type="entry name" value="SUGRTRNSPORT"/>
</dbReference>
<feature type="compositionally biased region" description="Low complexity" evidence="14">
    <location>
        <begin position="505"/>
        <end position="515"/>
    </location>
</feature>
<comment type="catalytic activity">
    <reaction evidence="12">
        <text>D-fructose(out) = D-fructose(in)</text>
        <dbReference type="Rhea" id="RHEA:60372"/>
        <dbReference type="ChEBI" id="CHEBI:37721"/>
    </reaction>
    <physiologicalReaction direction="left-to-right" evidence="12">
        <dbReference type="Rhea" id="RHEA:60373"/>
    </physiologicalReaction>
</comment>
<dbReference type="Proteomes" id="UP001165060">
    <property type="component" value="Unassembled WGS sequence"/>
</dbReference>
<comment type="subcellular location">
    <subcellularLocation>
        <location evidence="1">Membrane</location>
        <topology evidence="1">Multi-pass membrane protein</topology>
    </subcellularLocation>
</comment>
<feature type="region of interest" description="Disordered" evidence="14">
    <location>
        <begin position="64"/>
        <end position="84"/>
    </location>
</feature>
<keyword evidence="3" id="KW-0813">Transport</keyword>
<evidence type="ECO:0000256" key="9">
    <source>
        <dbReference type="ARBA" id="ARBA00044656"/>
    </source>
</evidence>
<feature type="compositionally biased region" description="Pro residues" evidence="14">
    <location>
        <begin position="15"/>
        <end position="31"/>
    </location>
</feature>
<evidence type="ECO:0000256" key="13">
    <source>
        <dbReference type="ARBA" id="ARBA00044780"/>
    </source>
</evidence>
<evidence type="ECO:0000256" key="2">
    <source>
        <dbReference type="ARBA" id="ARBA00011738"/>
    </source>
</evidence>
<feature type="compositionally biased region" description="Low complexity" evidence="14">
    <location>
        <begin position="1"/>
        <end position="14"/>
    </location>
</feature>
<feature type="transmembrane region" description="Helical" evidence="15">
    <location>
        <begin position="392"/>
        <end position="415"/>
    </location>
</feature>
<feature type="transmembrane region" description="Helical" evidence="15">
    <location>
        <begin position="422"/>
        <end position="444"/>
    </location>
</feature>
<comment type="catalytic activity">
    <reaction evidence="8">
        <text>D-glucose(out) = D-glucose(in)</text>
        <dbReference type="Rhea" id="RHEA:60376"/>
        <dbReference type="ChEBI" id="CHEBI:4167"/>
    </reaction>
    <physiologicalReaction direction="left-to-right" evidence="8">
        <dbReference type="Rhea" id="RHEA:60377"/>
    </physiologicalReaction>
</comment>
<organism evidence="17 18">
    <name type="scientific">Tetraparma gracilis</name>
    <dbReference type="NCBI Taxonomy" id="2962635"/>
    <lineage>
        <taxon>Eukaryota</taxon>
        <taxon>Sar</taxon>
        <taxon>Stramenopiles</taxon>
        <taxon>Ochrophyta</taxon>
        <taxon>Bolidophyceae</taxon>
        <taxon>Parmales</taxon>
        <taxon>Triparmaceae</taxon>
        <taxon>Tetraparma</taxon>
    </lineage>
</organism>
<feature type="transmembrane region" description="Helical" evidence="15">
    <location>
        <begin position="240"/>
        <end position="262"/>
    </location>
</feature>
<sequence length="663" mass="69968">MDFRPLSLSPSSPACSPPPSPSGPPSSPPPRASLVDALSKETLREARGERFGESDSLIQAAEYYEGDEGGGGTEGGGSSSRAPRMKDSLLAAGDARALAPDLPRAAAVRRRMFYLTFMSALGGFLFGYDTGVVSGAMLKIRDDLDLDPAQQEVVVTSTVVACAVCSLLGGRLNDRYGRRPVILLSAAVFTLGALCMGLAPSYYPLVGGRVVVGCGIGFASLTTPMYIAECAAPAYRGVLVTVNVLCIASGQFIAGMIDGLLADAPGGWRLMLGGAALPSLGMLLGFFPLPESPRWLVQNGRREEGLRVLRRFRATDAEAEGEVNDIVDSLLAHEALRSATASVGESPFSHAPTRRALKLGCGLMFLQQFAGINTVMYYAASIYEMSGFSTNASIWLSGFTALAQVAGIAVSIALVERKGRRPLLLASLAGVMGSLVLLGLSFFLARRSSDPVTYADPECASQPAAVWSGETAYCYDCVQISGCGFCDGKCIVGDEDGPTDSDQCSSSSSSSSSSSWEYSNCPNPYAVMSCLAMILYLFLFGIGMGGLPWTVNSEIYPLQYRSVCVSMSTASNWIGNIIVSATFLTISSPAALTAHGAFWLYSGVCVCGWAWLFVALPETKGKSLEEIEGLFVRDTDEVVDVFETLSEEQRAKVLASANKGAGV</sequence>
<feature type="domain" description="Major facilitator superfamily (MFS) profile" evidence="16">
    <location>
        <begin position="115"/>
        <end position="620"/>
    </location>
</feature>
<dbReference type="InterPro" id="IPR003663">
    <property type="entry name" value="Sugar/inositol_transpt"/>
</dbReference>
<dbReference type="InterPro" id="IPR005828">
    <property type="entry name" value="MFS_sugar_transport-like"/>
</dbReference>
<protein>
    <recommendedName>
        <fullName evidence="13">Hexose transporter 1</fullName>
    </recommendedName>
</protein>
<dbReference type="InterPro" id="IPR036259">
    <property type="entry name" value="MFS_trans_sf"/>
</dbReference>
<evidence type="ECO:0000313" key="17">
    <source>
        <dbReference type="EMBL" id="GMI36258.1"/>
    </source>
</evidence>
<dbReference type="PROSITE" id="PS50850">
    <property type="entry name" value="MFS"/>
    <property type="match status" value="1"/>
</dbReference>
<feature type="region of interest" description="Disordered" evidence="14">
    <location>
        <begin position="1"/>
        <end position="35"/>
    </location>
</feature>
<feature type="transmembrane region" description="Helical" evidence="15">
    <location>
        <begin position="153"/>
        <end position="169"/>
    </location>
</feature>
<evidence type="ECO:0000256" key="14">
    <source>
        <dbReference type="SAM" id="MobiDB-lite"/>
    </source>
</evidence>
<comment type="catalytic activity">
    <reaction evidence="10">
        <text>D-mannose(out) = D-mannose(in)</text>
        <dbReference type="Rhea" id="RHEA:78391"/>
        <dbReference type="ChEBI" id="CHEBI:4208"/>
    </reaction>
    <physiologicalReaction direction="left-to-right" evidence="10">
        <dbReference type="Rhea" id="RHEA:78392"/>
    </physiologicalReaction>
</comment>
<keyword evidence="4 15" id="KW-0812">Transmembrane</keyword>
<proteinExistence type="predicted"/>
<reference evidence="17 18" key="1">
    <citation type="journal article" date="2023" name="Commun. Biol.">
        <title>Genome analysis of Parmales, the sister group of diatoms, reveals the evolutionary specialization of diatoms from phago-mixotrophs to photoautotrophs.</title>
        <authorList>
            <person name="Ban H."/>
            <person name="Sato S."/>
            <person name="Yoshikawa S."/>
            <person name="Yamada K."/>
            <person name="Nakamura Y."/>
            <person name="Ichinomiya M."/>
            <person name="Sato N."/>
            <person name="Blanc-Mathieu R."/>
            <person name="Endo H."/>
            <person name="Kuwata A."/>
            <person name="Ogata H."/>
        </authorList>
    </citation>
    <scope>NUCLEOTIDE SEQUENCE [LARGE SCALE GENOMIC DNA]</scope>
</reference>
<comment type="catalytic activity">
    <reaction evidence="11">
        <text>D-glucosamine(out) = D-glucosamine(in)</text>
        <dbReference type="Rhea" id="RHEA:78423"/>
        <dbReference type="ChEBI" id="CHEBI:58723"/>
    </reaction>
    <physiologicalReaction direction="left-to-right" evidence="11">
        <dbReference type="Rhea" id="RHEA:78424"/>
    </physiologicalReaction>
</comment>
<feature type="transmembrane region" description="Helical" evidence="15">
    <location>
        <begin position="563"/>
        <end position="586"/>
    </location>
</feature>
<evidence type="ECO:0000256" key="8">
    <source>
        <dbReference type="ARBA" id="ARBA00044648"/>
    </source>
</evidence>
<dbReference type="SUPFAM" id="SSF103473">
    <property type="entry name" value="MFS general substrate transporter"/>
    <property type="match status" value="1"/>
</dbReference>
<evidence type="ECO:0000256" key="3">
    <source>
        <dbReference type="ARBA" id="ARBA00022448"/>
    </source>
</evidence>
<evidence type="ECO:0000256" key="11">
    <source>
        <dbReference type="ARBA" id="ARBA00044668"/>
    </source>
</evidence>
<dbReference type="EMBL" id="BRYB01001915">
    <property type="protein sequence ID" value="GMI36258.1"/>
    <property type="molecule type" value="Genomic_DNA"/>
</dbReference>
<comment type="caution">
    <text evidence="17">The sequence shown here is derived from an EMBL/GenBank/DDBJ whole genome shotgun (WGS) entry which is preliminary data.</text>
</comment>
<dbReference type="InterPro" id="IPR020846">
    <property type="entry name" value="MFS_dom"/>
</dbReference>
<dbReference type="NCBIfam" id="TIGR00879">
    <property type="entry name" value="SP"/>
    <property type="match status" value="1"/>
</dbReference>